<dbReference type="InterPro" id="IPR003660">
    <property type="entry name" value="HAMP_dom"/>
</dbReference>
<dbReference type="InterPro" id="IPR005467">
    <property type="entry name" value="His_kinase_dom"/>
</dbReference>
<evidence type="ECO:0000256" key="3">
    <source>
        <dbReference type="ARBA" id="ARBA00012438"/>
    </source>
</evidence>
<evidence type="ECO:0000256" key="1">
    <source>
        <dbReference type="ARBA" id="ARBA00000085"/>
    </source>
</evidence>
<comment type="catalytic activity">
    <reaction evidence="1">
        <text>ATP + protein L-histidine = ADP + protein N-phospho-L-histidine.</text>
        <dbReference type="EC" id="2.7.13.3"/>
    </reaction>
</comment>
<dbReference type="PRINTS" id="PR00344">
    <property type="entry name" value="BCTRLSENSOR"/>
</dbReference>
<dbReference type="SMART" id="SM00387">
    <property type="entry name" value="HATPase_c"/>
    <property type="match status" value="1"/>
</dbReference>
<comment type="subcellular location">
    <subcellularLocation>
        <location evidence="2">Membrane</location>
    </subcellularLocation>
</comment>
<protein>
    <recommendedName>
        <fullName evidence="3">histidine kinase</fullName>
        <ecNumber evidence="3">2.7.13.3</ecNumber>
    </recommendedName>
</protein>
<dbReference type="Proteomes" id="UP001589891">
    <property type="component" value="Unassembled WGS sequence"/>
</dbReference>
<dbReference type="Pfam" id="PF02518">
    <property type="entry name" value="HATPase_c"/>
    <property type="match status" value="1"/>
</dbReference>
<organism evidence="13 14">
    <name type="scientific">Azorhizophilus paspali</name>
    <name type="common">Azotobacter paspali</name>
    <dbReference type="NCBI Taxonomy" id="69963"/>
    <lineage>
        <taxon>Bacteria</taxon>
        <taxon>Pseudomonadati</taxon>
        <taxon>Pseudomonadota</taxon>
        <taxon>Gammaproteobacteria</taxon>
        <taxon>Pseudomonadales</taxon>
        <taxon>Pseudomonadaceae</taxon>
        <taxon>Azorhizophilus</taxon>
    </lineage>
</organism>
<keyword evidence="6" id="KW-0812">Transmembrane</keyword>
<keyword evidence="9" id="KW-0902">Two-component regulatory system</keyword>
<proteinExistence type="predicted"/>
<dbReference type="SUPFAM" id="SSF55874">
    <property type="entry name" value="ATPase domain of HSP90 chaperone/DNA topoisomerase II/histidine kinase"/>
    <property type="match status" value="1"/>
</dbReference>
<evidence type="ECO:0000256" key="2">
    <source>
        <dbReference type="ARBA" id="ARBA00004370"/>
    </source>
</evidence>
<evidence type="ECO:0000313" key="14">
    <source>
        <dbReference type="Proteomes" id="UP001589891"/>
    </source>
</evidence>
<keyword evidence="14" id="KW-1185">Reference proteome</keyword>
<dbReference type="InterPro" id="IPR004358">
    <property type="entry name" value="Sig_transdc_His_kin-like_C"/>
</dbReference>
<dbReference type="GO" id="GO:0004673">
    <property type="term" value="F:protein histidine kinase activity"/>
    <property type="evidence" value="ECO:0007669"/>
    <property type="project" value="UniProtKB-EC"/>
</dbReference>
<dbReference type="InterPro" id="IPR003594">
    <property type="entry name" value="HATPase_dom"/>
</dbReference>
<accession>A0ABV6SV06</accession>
<dbReference type="PROSITE" id="PS50885">
    <property type="entry name" value="HAMP"/>
    <property type="match status" value="1"/>
</dbReference>
<evidence type="ECO:0000256" key="7">
    <source>
        <dbReference type="ARBA" id="ARBA00022777"/>
    </source>
</evidence>
<evidence type="ECO:0000259" key="11">
    <source>
        <dbReference type="PROSITE" id="PS50109"/>
    </source>
</evidence>
<keyword evidence="10" id="KW-0472">Membrane</keyword>
<dbReference type="EMBL" id="JBHLSS010000155">
    <property type="protein sequence ID" value="MFC0712170.1"/>
    <property type="molecule type" value="Genomic_DNA"/>
</dbReference>
<evidence type="ECO:0000256" key="5">
    <source>
        <dbReference type="ARBA" id="ARBA00022679"/>
    </source>
</evidence>
<dbReference type="PANTHER" id="PTHR45436">
    <property type="entry name" value="SENSOR HISTIDINE KINASE YKOH"/>
    <property type="match status" value="1"/>
</dbReference>
<feature type="domain" description="Histidine kinase" evidence="11">
    <location>
        <begin position="236"/>
        <end position="438"/>
    </location>
</feature>
<evidence type="ECO:0000256" key="8">
    <source>
        <dbReference type="ARBA" id="ARBA00022989"/>
    </source>
</evidence>
<dbReference type="EC" id="2.7.13.3" evidence="3"/>
<evidence type="ECO:0000259" key="12">
    <source>
        <dbReference type="PROSITE" id="PS50885"/>
    </source>
</evidence>
<reference evidence="13 14" key="1">
    <citation type="submission" date="2024-09" db="EMBL/GenBank/DDBJ databases">
        <authorList>
            <person name="Sun Q."/>
            <person name="Mori K."/>
        </authorList>
    </citation>
    <scope>NUCLEOTIDE SEQUENCE [LARGE SCALE GENOMIC DNA]</scope>
    <source>
        <strain evidence="13 14">NCAIM B.01794</strain>
    </source>
</reference>
<dbReference type="RefSeq" id="WP_376949568.1">
    <property type="nucleotide sequence ID" value="NZ_CP171449.1"/>
</dbReference>
<gene>
    <name evidence="13" type="ORF">ACFFGX_22400</name>
</gene>
<dbReference type="PROSITE" id="PS50109">
    <property type="entry name" value="HIS_KIN"/>
    <property type="match status" value="1"/>
</dbReference>
<evidence type="ECO:0000313" key="13">
    <source>
        <dbReference type="EMBL" id="MFC0712170.1"/>
    </source>
</evidence>
<dbReference type="Gene3D" id="3.30.565.10">
    <property type="entry name" value="Histidine kinase-like ATPase, C-terminal domain"/>
    <property type="match status" value="1"/>
</dbReference>
<evidence type="ECO:0000256" key="6">
    <source>
        <dbReference type="ARBA" id="ARBA00022692"/>
    </source>
</evidence>
<keyword evidence="8" id="KW-1133">Transmembrane helix</keyword>
<sequence>MRSIQRRLGLGLIGVLLGAGLLLAQSTLWMLDAGLRRYLQDDLREQAEALLTGLVRGQQGIQLDEPRLPGVYQRPYSGHYFRIDLADEIWRSRSLWDHALTVSPDTGLQDGLVDGPNGQRLLLYRADYRRFGQDISISVASDYTPILQAYRRVQGLGCLLGLGVLVLVVLLQRLTVRRALKPLEEVRRQVEQLQQGFRQQLDTGVPVELEPLVAQINHLLRQTENTLQRSRHAVGNLGHALKTPLAVLTSLAARDELAACPELLASLQEQLAQIEQRLARELGRARLAGEALPASHFDCAAELPGLFATLAMVHNRGLAIDWRAPPGVRLPWDREDMLELLGNLLDNACKWARMQVKLEIASVPGGWLILVDDDGPGMAAEFRAEAMNRGIRLDEQVAGHGLGLAIVRDILEAWQGRLTLQDSPLGGLRVTIELPARRDA</sequence>
<evidence type="ECO:0000256" key="9">
    <source>
        <dbReference type="ARBA" id="ARBA00023012"/>
    </source>
</evidence>
<name>A0ABV6SV06_AZOPA</name>
<keyword evidence="4" id="KW-0597">Phosphoprotein</keyword>
<dbReference type="PANTHER" id="PTHR45436:SF5">
    <property type="entry name" value="SENSOR HISTIDINE KINASE TRCS"/>
    <property type="match status" value="1"/>
</dbReference>
<dbReference type="Gene3D" id="1.10.287.130">
    <property type="match status" value="1"/>
</dbReference>
<evidence type="ECO:0000256" key="4">
    <source>
        <dbReference type="ARBA" id="ARBA00022553"/>
    </source>
</evidence>
<dbReference type="InterPro" id="IPR036890">
    <property type="entry name" value="HATPase_C_sf"/>
</dbReference>
<evidence type="ECO:0000256" key="10">
    <source>
        <dbReference type="ARBA" id="ARBA00023136"/>
    </source>
</evidence>
<keyword evidence="5 13" id="KW-0808">Transferase</keyword>
<feature type="domain" description="HAMP" evidence="12">
    <location>
        <begin position="177"/>
        <end position="228"/>
    </location>
</feature>
<comment type="caution">
    <text evidence="13">The sequence shown here is derived from an EMBL/GenBank/DDBJ whole genome shotgun (WGS) entry which is preliminary data.</text>
</comment>
<keyword evidence="7 13" id="KW-0418">Kinase</keyword>
<dbReference type="InterPro" id="IPR050428">
    <property type="entry name" value="TCS_sensor_his_kinase"/>
</dbReference>